<keyword evidence="12" id="KW-1015">Disulfide bond</keyword>
<accession>A0A6A6NF25</accession>
<dbReference type="Pfam" id="PF01094">
    <property type="entry name" value="ANF_receptor"/>
    <property type="match status" value="1"/>
</dbReference>
<organism evidence="17 18">
    <name type="scientific">Hevea brasiliensis</name>
    <name type="common">Para rubber tree</name>
    <name type="synonym">Siphonia brasiliensis</name>
    <dbReference type="NCBI Taxonomy" id="3981"/>
    <lineage>
        <taxon>Eukaryota</taxon>
        <taxon>Viridiplantae</taxon>
        <taxon>Streptophyta</taxon>
        <taxon>Embryophyta</taxon>
        <taxon>Tracheophyta</taxon>
        <taxon>Spermatophyta</taxon>
        <taxon>Magnoliopsida</taxon>
        <taxon>eudicotyledons</taxon>
        <taxon>Gunneridae</taxon>
        <taxon>Pentapetalae</taxon>
        <taxon>rosids</taxon>
        <taxon>fabids</taxon>
        <taxon>Malpighiales</taxon>
        <taxon>Euphorbiaceae</taxon>
        <taxon>Crotonoideae</taxon>
        <taxon>Micrandreae</taxon>
        <taxon>Hevea</taxon>
    </lineage>
</organism>
<feature type="region of interest" description="Disordered" evidence="15">
    <location>
        <begin position="182"/>
        <end position="231"/>
    </location>
</feature>
<comment type="subcellular location">
    <subcellularLocation>
        <location evidence="2">Membrane</location>
    </subcellularLocation>
    <subcellularLocation>
        <location evidence="1">Plastid</location>
        <location evidence="1">Chloroplast</location>
    </subcellularLocation>
</comment>
<dbReference type="PANTHER" id="PTHR47834:SF2">
    <property type="entry name" value="THIOREDOXIN-LIKE PROTEIN CITRX, CHLOROPLASTIC"/>
    <property type="match status" value="1"/>
</dbReference>
<evidence type="ECO:0000256" key="1">
    <source>
        <dbReference type="ARBA" id="ARBA00004229"/>
    </source>
</evidence>
<evidence type="ECO:0000256" key="11">
    <source>
        <dbReference type="ARBA" id="ARBA00023136"/>
    </source>
</evidence>
<name>A0A6A6NF25_HEVBR</name>
<evidence type="ECO:0000256" key="15">
    <source>
        <dbReference type="SAM" id="MobiDB-lite"/>
    </source>
</evidence>
<dbReference type="CDD" id="cd02947">
    <property type="entry name" value="TRX_family"/>
    <property type="match status" value="1"/>
</dbReference>
<dbReference type="SUPFAM" id="SSF52833">
    <property type="entry name" value="Thioredoxin-like"/>
    <property type="match status" value="1"/>
</dbReference>
<evidence type="ECO:0000313" key="18">
    <source>
        <dbReference type="Proteomes" id="UP000467840"/>
    </source>
</evidence>
<keyword evidence="5" id="KW-0934">Plastid</keyword>
<evidence type="ECO:0000256" key="2">
    <source>
        <dbReference type="ARBA" id="ARBA00004370"/>
    </source>
</evidence>
<evidence type="ECO:0000256" key="6">
    <source>
        <dbReference type="ARBA" id="ARBA00022692"/>
    </source>
</evidence>
<dbReference type="InterPro" id="IPR013766">
    <property type="entry name" value="Thioredoxin_domain"/>
</dbReference>
<dbReference type="SUPFAM" id="SSF53822">
    <property type="entry name" value="Periplasmic binding protein-like I"/>
    <property type="match status" value="1"/>
</dbReference>
<evidence type="ECO:0000256" key="9">
    <source>
        <dbReference type="ARBA" id="ARBA00022989"/>
    </source>
</evidence>
<dbReference type="PANTHER" id="PTHR47834">
    <property type="entry name" value="THIOREDOXIN-LIKE PROTEIN CITRX, CHLOROPLASTIC"/>
    <property type="match status" value="1"/>
</dbReference>
<evidence type="ECO:0000256" key="12">
    <source>
        <dbReference type="ARBA" id="ARBA00023157"/>
    </source>
</evidence>
<keyword evidence="11" id="KW-0472">Membrane</keyword>
<evidence type="ECO:0000256" key="3">
    <source>
        <dbReference type="ARBA" id="ARBA00022448"/>
    </source>
</evidence>
<sequence length="605" mass="68256">MNGAKELFLACLRPMRVSGYLETELSSKDMTGKTLLALFHRVQIIPSRPRLKRNEDGVGTKLSDHVSDKNAMETDSSTPALYSEKEKLRSKKLKMKMDRKKKRRREEWEIADSIRWLAEVVVRSEQARMDTMRELEKMRIEAEAKRGEMDLKRTEIIANTQLEIAKLFAGVVLYPPPPPPPPGSYYPLSQAYTPPPPPPPQDQGYDQDPYVAPPAVTHRQKPPPSPEKPKSKCRAFCCGCLLYSISLNNVLQLQVRVRKFTEGSDNVVGNFGGSYLGETLYNVMDGFETYSTFEASGDGSHKSPLPELYPANSMPDWANMPNKKKTAQEIQELVRGERNVPLIIDFYATWCGPCILMAQELEMLAVEYENNAMIVKVDTDDEYEFACDMQNILAQVRGLPTLFFISPDPNKDAIRAEGLIPMQTMRDIIDKEMDFVHGNGYGTTHNHPSEHFHATNARYITRLLLHTRNSMADVVGAAAAAIDSMQGVLGAQPYVPRTKELEDFRLRWKKKFHQDHPDIVDAELNIYGLWAYDAAMALAMAIEEAGTTHFGFKRANVSSNSTDLETLKFSQNGPNLARALSNTSFKGLIGDFLLLLINYGHPFYY</sequence>
<keyword evidence="9" id="KW-1133">Transmembrane helix</keyword>
<keyword evidence="3" id="KW-0813">Transport</keyword>
<dbReference type="Pfam" id="PF00085">
    <property type="entry name" value="Thioredoxin"/>
    <property type="match status" value="1"/>
</dbReference>
<dbReference type="EMBL" id="JAAGAX010000002">
    <property type="protein sequence ID" value="KAF2323738.1"/>
    <property type="molecule type" value="Genomic_DNA"/>
</dbReference>
<evidence type="ECO:0000256" key="8">
    <source>
        <dbReference type="ARBA" id="ARBA00022982"/>
    </source>
</evidence>
<keyword evidence="18" id="KW-1185">Reference proteome</keyword>
<dbReference type="PROSITE" id="PS51352">
    <property type="entry name" value="THIOREDOXIN_2"/>
    <property type="match status" value="1"/>
</dbReference>
<dbReference type="Proteomes" id="UP000467840">
    <property type="component" value="Chromosome 11"/>
</dbReference>
<dbReference type="InterPro" id="IPR028082">
    <property type="entry name" value="Peripla_BP_I"/>
</dbReference>
<reference evidence="17 18" key="1">
    <citation type="journal article" date="2020" name="Mol. Plant">
        <title>The Chromosome-Based Rubber Tree Genome Provides New Insights into Spurge Genome Evolution and Rubber Biosynthesis.</title>
        <authorList>
            <person name="Liu J."/>
            <person name="Shi C."/>
            <person name="Shi C.C."/>
            <person name="Li W."/>
            <person name="Zhang Q.J."/>
            <person name="Zhang Y."/>
            <person name="Li K."/>
            <person name="Lu H.F."/>
            <person name="Shi C."/>
            <person name="Zhu S.T."/>
            <person name="Xiao Z.Y."/>
            <person name="Nan H."/>
            <person name="Yue Y."/>
            <person name="Zhu X.G."/>
            <person name="Wu Y."/>
            <person name="Hong X.N."/>
            <person name="Fan G.Y."/>
            <person name="Tong Y."/>
            <person name="Zhang D."/>
            <person name="Mao C.L."/>
            <person name="Liu Y.L."/>
            <person name="Hao S.J."/>
            <person name="Liu W.Q."/>
            <person name="Lv M.Q."/>
            <person name="Zhang H.B."/>
            <person name="Liu Y."/>
            <person name="Hu-Tang G.R."/>
            <person name="Wang J.P."/>
            <person name="Wang J.H."/>
            <person name="Sun Y.H."/>
            <person name="Ni S.B."/>
            <person name="Chen W.B."/>
            <person name="Zhang X.C."/>
            <person name="Jiao Y.N."/>
            <person name="Eichler E.E."/>
            <person name="Li G.H."/>
            <person name="Liu X."/>
            <person name="Gao L.Z."/>
        </authorList>
    </citation>
    <scope>NUCLEOTIDE SEQUENCE [LARGE SCALE GENOMIC DNA]</scope>
    <source>
        <strain evidence="18">cv. GT1</strain>
        <tissue evidence="17">Leaf</tissue>
    </source>
</reference>
<dbReference type="FunFam" id="3.40.30.10:FF:000149">
    <property type="entry name" value="Thioredoxin-like protein CITRX, chloroplastic"/>
    <property type="match status" value="1"/>
</dbReference>
<dbReference type="GO" id="GO:0045454">
    <property type="term" value="P:cell redox homeostasis"/>
    <property type="evidence" value="ECO:0007669"/>
    <property type="project" value="InterPro"/>
</dbReference>
<feature type="region of interest" description="Disordered" evidence="15">
    <location>
        <begin position="52"/>
        <end position="79"/>
    </location>
</feature>
<dbReference type="InterPro" id="IPR044182">
    <property type="entry name" value="CITRX"/>
</dbReference>
<evidence type="ECO:0000313" key="17">
    <source>
        <dbReference type="EMBL" id="KAF2323738.1"/>
    </source>
</evidence>
<keyword evidence="8" id="KW-0249">Electron transport</keyword>
<dbReference type="GO" id="GO:0016020">
    <property type="term" value="C:membrane"/>
    <property type="evidence" value="ECO:0007669"/>
    <property type="project" value="UniProtKB-SubCell"/>
</dbReference>
<evidence type="ECO:0000256" key="13">
    <source>
        <dbReference type="ARBA" id="ARBA00023284"/>
    </source>
</evidence>
<comment type="similarity">
    <text evidence="14">Belongs to the thioredoxin family. Plant CITRX-type subfamily.</text>
</comment>
<keyword evidence="6" id="KW-0812">Transmembrane</keyword>
<keyword evidence="7" id="KW-0809">Transit peptide</keyword>
<evidence type="ECO:0000256" key="14">
    <source>
        <dbReference type="ARBA" id="ARBA00024039"/>
    </source>
</evidence>
<protein>
    <recommendedName>
        <fullName evidence="16">Thioredoxin domain-containing protein</fullName>
    </recommendedName>
</protein>
<dbReference type="Gene3D" id="3.40.50.2300">
    <property type="match status" value="1"/>
</dbReference>
<dbReference type="Gene3D" id="3.40.30.10">
    <property type="entry name" value="Glutaredoxin"/>
    <property type="match status" value="1"/>
</dbReference>
<evidence type="ECO:0000256" key="5">
    <source>
        <dbReference type="ARBA" id="ARBA00022640"/>
    </source>
</evidence>
<keyword evidence="13" id="KW-0676">Redox-active center</keyword>
<feature type="compositionally biased region" description="Basic and acidic residues" evidence="15">
    <location>
        <begin position="52"/>
        <end position="72"/>
    </location>
</feature>
<feature type="domain" description="Thioredoxin" evidence="16">
    <location>
        <begin position="308"/>
        <end position="434"/>
    </location>
</feature>
<dbReference type="InterPro" id="IPR001828">
    <property type="entry name" value="ANF_lig-bd_rcpt"/>
</dbReference>
<dbReference type="AlphaFoldDB" id="A0A6A6NF25"/>
<dbReference type="GO" id="GO:0015035">
    <property type="term" value="F:protein-disulfide reductase activity"/>
    <property type="evidence" value="ECO:0007669"/>
    <property type="project" value="InterPro"/>
</dbReference>
<gene>
    <name evidence="17" type="ORF">GH714_036774</name>
</gene>
<keyword evidence="10" id="KW-0560">Oxidoreductase</keyword>
<evidence type="ECO:0000259" key="16">
    <source>
        <dbReference type="PROSITE" id="PS51352"/>
    </source>
</evidence>
<evidence type="ECO:0000256" key="4">
    <source>
        <dbReference type="ARBA" id="ARBA00022528"/>
    </source>
</evidence>
<dbReference type="GO" id="GO:0009507">
    <property type="term" value="C:chloroplast"/>
    <property type="evidence" value="ECO:0007669"/>
    <property type="project" value="UniProtKB-SubCell"/>
</dbReference>
<dbReference type="GO" id="GO:0009579">
    <property type="term" value="C:thylakoid"/>
    <property type="evidence" value="ECO:0007669"/>
    <property type="project" value="TreeGrafter"/>
</dbReference>
<dbReference type="InterPro" id="IPR036249">
    <property type="entry name" value="Thioredoxin-like_sf"/>
</dbReference>
<keyword evidence="4" id="KW-0150">Chloroplast</keyword>
<evidence type="ECO:0000256" key="10">
    <source>
        <dbReference type="ARBA" id="ARBA00023002"/>
    </source>
</evidence>
<proteinExistence type="inferred from homology"/>
<evidence type="ECO:0000256" key="7">
    <source>
        <dbReference type="ARBA" id="ARBA00022946"/>
    </source>
</evidence>
<dbReference type="GO" id="GO:0009657">
    <property type="term" value="P:plastid organization"/>
    <property type="evidence" value="ECO:0007669"/>
    <property type="project" value="TreeGrafter"/>
</dbReference>
<comment type="caution">
    <text evidence="17">The sequence shown here is derived from an EMBL/GenBank/DDBJ whole genome shotgun (WGS) entry which is preliminary data.</text>
</comment>